<sequence>MTIQAESEYQHSVNDFQLSFIQVLSDGFSSYGDLFNGLLQQVFDSVEEHFVQRPLYVMFESALNCDPLTDHLRKSPFNKFSRKRLLYKINQRMKF</sequence>
<dbReference type="EMBL" id="CATOUU010000822">
    <property type="protein sequence ID" value="CAI9951196.1"/>
    <property type="molecule type" value="Genomic_DNA"/>
</dbReference>
<accession>A0AA86Q3D4</accession>
<dbReference type="Proteomes" id="UP001642409">
    <property type="component" value="Unassembled WGS sequence"/>
</dbReference>
<proteinExistence type="predicted"/>
<evidence type="ECO:0000313" key="1">
    <source>
        <dbReference type="EMBL" id="CAI9951196.1"/>
    </source>
</evidence>
<keyword evidence="3" id="KW-1185">Reference proteome</keyword>
<comment type="caution">
    <text evidence="1">The sequence shown here is derived from an EMBL/GenBank/DDBJ whole genome shotgun (WGS) entry which is preliminary data.</text>
</comment>
<name>A0AA86Q3D4_9EUKA</name>
<gene>
    <name evidence="2" type="ORF">HINF_LOCUS33310</name>
    <name evidence="1" type="ORF">HINF_LOCUS38841</name>
</gene>
<evidence type="ECO:0000313" key="3">
    <source>
        <dbReference type="Proteomes" id="UP001642409"/>
    </source>
</evidence>
<evidence type="ECO:0000313" key="2">
    <source>
        <dbReference type="EMBL" id="CAL6030433.1"/>
    </source>
</evidence>
<organism evidence="1">
    <name type="scientific">Hexamita inflata</name>
    <dbReference type="NCBI Taxonomy" id="28002"/>
    <lineage>
        <taxon>Eukaryota</taxon>
        <taxon>Metamonada</taxon>
        <taxon>Diplomonadida</taxon>
        <taxon>Hexamitidae</taxon>
        <taxon>Hexamitinae</taxon>
        <taxon>Hexamita</taxon>
    </lineage>
</organism>
<reference evidence="2 3" key="2">
    <citation type="submission" date="2024-07" db="EMBL/GenBank/DDBJ databases">
        <authorList>
            <person name="Akdeniz Z."/>
        </authorList>
    </citation>
    <scope>NUCLEOTIDE SEQUENCE [LARGE SCALE GENOMIC DNA]</scope>
</reference>
<protein>
    <submittedName>
        <fullName evidence="1">Uncharacterized protein</fullName>
    </submittedName>
</protein>
<reference evidence="1" key="1">
    <citation type="submission" date="2023-06" db="EMBL/GenBank/DDBJ databases">
        <authorList>
            <person name="Kurt Z."/>
        </authorList>
    </citation>
    <scope>NUCLEOTIDE SEQUENCE</scope>
</reference>
<dbReference type="EMBL" id="CAXDID020000115">
    <property type="protein sequence ID" value="CAL6030433.1"/>
    <property type="molecule type" value="Genomic_DNA"/>
</dbReference>
<dbReference type="AlphaFoldDB" id="A0AA86Q3D4"/>